<dbReference type="STRING" id="2025994.A0A2T3A7A9"/>
<protein>
    <recommendedName>
        <fullName evidence="4">Glycine-rich domain-containing protein 1</fullName>
    </recommendedName>
</protein>
<dbReference type="InParanoid" id="A0A2T3A7A9"/>
<gene>
    <name evidence="2" type="ORF">BD289DRAFT_368883</name>
</gene>
<sequence>MAPTNPPPPPGPGPSTSSEQDDTTAPPAYQAVDSNNADKIDNVDITAAFSHLSLASTPGDPTVDTCLAHLKLLYAFQTLKDDVGYTNGLWGIWDSMADALQPGPDDLSAEAAGASTTTPAATTKVSAQEQAKLNLSRLREKRWAIFVARAVDRYQSWWESRSGEPLFDYDMVEGSGSRYHTFVDETKYMSWTEDMLPPLDVLMVWHAHMLNPRSYLEDALRSGLSEFWAAGMPWRVVASAIDTDFTYRVSDQAKVAFCRATCRNWENTAERLTDWESEDIDDSSLKFLKCPACSAVFEVPWTTCGREESSKITYPVSLVGSGFGDGNFSRTCPSCATHIDNKLLSLARFLGDCKKLVVNSVPMPGTVLEPVTGLPKAIPSALALALYSRNLPNRLIKKQLFRETSDLIQKRMTTNPTMETVRARIEQILQDPKALRAINDCTVPRRSMRTGLICLRKMMSRYWDNSRPFALELGGAVMRQGIFTAKMFQIDWLHSPNAHDTMARLITKYKRFIQLMRDDPHATLVPTLDIDLAWHTHQLSPAHYYRYTTALTSKFVDHDDKIDEDALADAFKATTRAYQKKYGDVYSECTCWYCETIRSTSTGSVARALHVSTQDRVSQDFYKSGRAQFCPPDKSAHLSAHNAVRVPSSGNKLVDQLRRHGRERQRRQLELDYAKAQKRAEKNGRTLPPRDEYYNHWGYSYYMYSPFMYPMYFSPGMYYGGGDPGMLGSAGGYGGCAAGSCSAGVAAGACGGPGGCGMTAGGCGAGGGGGGCGGGGGGCGGGGGGCGGGGGGGGKHFMFSICGRASFRCLDLLTCSLGCGGG</sequence>
<name>A0A2T3A7A9_9PEZI</name>
<dbReference type="Proteomes" id="UP000241462">
    <property type="component" value="Unassembled WGS sequence"/>
</dbReference>
<feature type="region of interest" description="Disordered" evidence="1">
    <location>
        <begin position="1"/>
        <end position="37"/>
    </location>
</feature>
<organism evidence="2 3">
    <name type="scientific">Coniella lustricola</name>
    <dbReference type="NCBI Taxonomy" id="2025994"/>
    <lineage>
        <taxon>Eukaryota</taxon>
        <taxon>Fungi</taxon>
        <taxon>Dikarya</taxon>
        <taxon>Ascomycota</taxon>
        <taxon>Pezizomycotina</taxon>
        <taxon>Sordariomycetes</taxon>
        <taxon>Sordariomycetidae</taxon>
        <taxon>Diaporthales</taxon>
        <taxon>Schizoparmaceae</taxon>
        <taxon>Coniella</taxon>
    </lineage>
</organism>
<dbReference type="PANTHER" id="PTHR34365:SF7">
    <property type="entry name" value="GLYCINE-RICH DOMAIN-CONTAINING PROTEIN 1"/>
    <property type="match status" value="1"/>
</dbReference>
<accession>A0A2T3A7A9</accession>
<dbReference type="PANTHER" id="PTHR34365">
    <property type="entry name" value="ENOLASE (DUF1399)"/>
    <property type="match status" value="1"/>
</dbReference>
<dbReference type="OrthoDB" id="2684236at2759"/>
<dbReference type="Pfam" id="PF07173">
    <property type="entry name" value="GRDP-like"/>
    <property type="match status" value="2"/>
</dbReference>
<evidence type="ECO:0008006" key="4">
    <source>
        <dbReference type="Google" id="ProtNLM"/>
    </source>
</evidence>
<dbReference type="InterPro" id="IPR009836">
    <property type="entry name" value="GRDP-like"/>
</dbReference>
<evidence type="ECO:0000313" key="3">
    <source>
        <dbReference type="Proteomes" id="UP000241462"/>
    </source>
</evidence>
<reference evidence="2 3" key="1">
    <citation type="journal article" date="2018" name="Mycol. Prog.">
        <title>Coniella lustricola, a new species from submerged detritus.</title>
        <authorList>
            <person name="Raudabaugh D.B."/>
            <person name="Iturriaga T."/>
            <person name="Carver A."/>
            <person name="Mondo S."/>
            <person name="Pangilinan J."/>
            <person name="Lipzen A."/>
            <person name="He G."/>
            <person name="Amirebrahimi M."/>
            <person name="Grigoriev I.V."/>
            <person name="Miller A.N."/>
        </authorList>
    </citation>
    <scope>NUCLEOTIDE SEQUENCE [LARGE SCALE GENOMIC DNA]</scope>
    <source>
        <strain evidence="2 3">B22-T-1</strain>
    </source>
</reference>
<keyword evidence="3" id="KW-1185">Reference proteome</keyword>
<feature type="compositionally biased region" description="Pro residues" evidence="1">
    <location>
        <begin position="1"/>
        <end position="13"/>
    </location>
</feature>
<dbReference type="AlphaFoldDB" id="A0A2T3A7A9"/>
<evidence type="ECO:0000256" key="1">
    <source>
        <dbReference type="SAM" id="MobiDB-lite"/>
    </source>
</evidence>
<dbReference type="EMBL" id="KZ678446">
    <property type="protein sequence ID" value="PSR84241.1"/>
    <property type="molecule type" value="Genomic_DNA"/>
</dbReference>
<proteinExistence type="predicted"/>
<evidence type="ECO:0000313" key="2">
    <source>
        <dbReference type="EMBL" id="PSR84241.1"/>
    </source>
</evidence>